<evidence type="ECO:0000313" key="3">
    <source>
        <dbReference type="Proteomes" id="UP000309734"/>
    </source>
</evidence>
<sequence>MDSPGDVQQNLRREVPRRVTFESRRLGGVFDGSDEKARCSADAGWDKSVKLVSDALVQKFDVVGIDERSAWTGGSGSTFPKPFLLIPKYRKSRQQQNKDMPPNTRPMGLSERNTTSILQNTYKAFINIDDIIR</sequence>
<evidence type="ECO:0000313" key="2">
    <source>
        <dbReference type="EMBL" id="THZ78773.1"/>
    </source>
</evidence>
<proteinExistence type="predicted"/>
<reference evidence="2 3" key="1">
    <citation type="submission" date="2018-10" db="EMBL/GenBank/DDBJ databases">
        <title>Fifty Aureobasidium pullulans genomes reveal a recombining polyextremotolerant generalist.</title>
        <authorList>
            <person name="Gostincar C."/>
            <person name="Turk M."/>
            <person name="Zajc J."/>
            <person name="Gunde-Cimerman N."/>
        </authorList>
    </citation>
    <scope>NUCLEOTIDE SEQUENCE [LARGE SCALE GENOMIC DNA]</scope>
    <source>
        <strain evidence="2 3">EXF-3519</strain>
    </source>
</reference>
<dbReference type="Proteomes" id="UP000309734">
    <property type="component" value="Unassembled WGS sequence"/>
</dbReference>
<accession>A0A4S9XLQ5</accession>
<feature type="region of interest" description="Disordered" evidence="1">
    <location>
        <begin position="91"/>
        <end position="110"/>
    </location>
</feature>
<evidence type="ECO:0000256" key="1">
    <source>
        <dbReference type="SAM" id="MobiDB-lite"/>
    </source>
</evidence>
<protein>
    <submittedName>
        <fullName evidence="2">Uncharacterized protein</fullName>
    </submittedName>
</protein>
<name>A0A4S9XLQ5_AURPU</name>
<gene>
    <name evidence="2" type="ORF">D6C85_00833</name>
</gene>
<comment type="caution">
    <text evidence="2">The sequence shown here is derived from an EMBL/GenBank/DDBJ whole genome shotgun (WGS) entry which is preliminary data.</text>
</comment>
<organism evidence="2 3">
    <name type="scientific">Aureobasidium pullulans</name>
    <name type="common">Black yeast</name>
    <name type="synonym">Pullularia pullulans</name>
    <dbReference type="NCBI Taxonomy" id="5580"/>
    <lineage>
        <taxon>Eukaryota</taxon>
        <taxon>Fungi</taxon>
        <taxon>Dikarya</taxon>
        <taxon>Ascomycota</taxon>
        <taxon>Pezizomycotina</taxon>
        <taxon>Dothideomycetes</taxon>
        <taxon>Dothideomycetidae</taxon>
        <taxon>Dothideales</taxon>
        <taxon>Saccotheciaceae</taxon>
        <taxon>Aureobasidium</taxon>
    </lineage>
</organism>
<dbReference type="EMBL" id="QZBS01000010">
    <property type="protein sequence ID" value="THZ78773.1"/>
    <property type="molecule type" value="Genomic_DNA"/>
</dbReference>
<dbReference type="AlphaFoldDB" id="A0A4S9XLQ5"/>